<keyword evidence="5" id="KW-0862">Zinc</keyword>
<gene>
    <name evidence="9" type="ORF">ARMGADRAFT_965051</name>
</gene>
<comment type="cofactor">
    <cofactor evidence="1">
        <name>Zn(2+)</name>
        <dbReference type="ChEBI" id="CHEBI:29105"/>
    </cofactor>
</comment>
<evidence type="ECO:0000256" key="2">
    <source>
        <dbReference type="ARBA" id="ARBA00008072"/>
    </source>
</evidence>
<dbReference type="GO" id="GO:0005737">
    <property type="term" value="C:cytoplasm"/>
    <property type="evidence" value="ECO:0007669"/>
    <property type="project" value="TreeGrafter"/>
</dbReference>
<dbReference type="CDD" id="cd08297">
    <property type="entry name" value="CAD3"/>
    <property type="match status" value="1"/>
</dbReference>
<evidence type="ECO:0000259" key="8">
    <source>
        <dbReference type="SMART" id="SM00829"/>
    </source>
</evidence>
<feature type="domain" description="Enoyl reductase (ER)" evidence="8">
    <location>
        <begin position="19"/>
        <end position="354"/>
    </location>
</feature>
<dbReference type="SUPFAM" id="SSF51735">
    <property type="entry name" value="NAD(P)-binding Rossmann-fold domains"/>
    <property type="match status" value="1"/>
</dbReference>
<keyword evidence="6" id="KW-0560">Oxidoreductase</keyword>
<evidence type="ECO:0000256" key="1">
    <source>
        <dbReference type="ARBA" id="ARBA00001947"/>
    </source>
</evidence>
<dbReference type="InterPro" id="IPR036291">
    <property type="entry name" value="NAD(P)-bd_dom_sf"/>
</dbReference>
<accession>A0A2H3E0M2</accession>
<dbReference type="Pfam" id="PF00107">
    <property type="entry name" value="ADH_zinc_N"/>
    <property type="match status" value="1"/>
</dbReference>
<evidence type="ECO:0000313" key="9">
    <source>
        <dbReference type="EMBL" id="PBK94887.1"/>
    </source>
</evidence>
<dbReference type="STRING" id="47427.A0A2H3E0M2"/>
<keyword evidence="4" id="KW-0479">Metal-binding</keyword>
<dbReference type="InterPro" id="IPR020843">
    <property type="entry name" value="ER"/>
</dbReference>
<sequence length="358" mass="37851">MPNFQIPQVQKVAIVQKTGGTIEIQKDYPVRQQNQLAPGECLIKMEASGCCHTDLHAAIGDWPIAPMTPLIGGHEGVGIVVAIGSNTNASPVQLGDRVGIKWLADSCLNCEDCRKGREQNCASAKLSGYTVDGTFAEYAVSYVNHVTPIPEGFPSDAAASILCAGVTVYRAIKYSQTSAGDWIVLPGAGGGLGHLAVQYARARGLRVIAIDSGAEKKKLTLSLGAEVWIDFKESKDIVADVRLATGGYGAHSAVVTAAHSSGYTQALDYLRPGATLMAVGLPGTSTLNASIFFTVFKSISILGSYVGNRQDAREALDLAARGKVKVHFITKDLKELQNVYDGMAAGKVAGRVVFDLKK</sequence>
<dbReference type="InterPro" id="IPR011032">
    <property type="entry name" value="GroES-like_sf"/>
</dbReference>
<dbReference type="Gene3D" id="3.40.50.720">
    <property type="entry name" value="NAD(P)-binding Rossmann-like Domain"/>
    <property type="match status" value="1"/>
</dbReference>
<comment type="similarity">
    <text evidence="2">Belongs to the zinc-containing alcohol dehydrogenase family.</text>
</comment>
<dbReference type="SMART" id="SM00829">
    <property type="entry name" value="PKS_ER"/>
    <property type="match status" value="1"/>
</dbReference>
<dbReference type="FunCoup" id="A0A2H3E0M2">
    <property type="interactions" value="334"/>
</dbReference>
<reference evidence="10" key="1">
    <citation type="journal article" date="2017" name="Nat. Ecol. Evol.">
        <title>Genome expansion and lineage-specific genetic innovations in the forest pathogenic fungi Armillaria.</title>
        <authorList>
            <person name="Sipos G."/>
            <person name="Prasanna A.N."/>
            <person name="Walter M.C."/>
            <person name="O'Connor E."/>
            <person name="Balint B."/>
            <person name="Krizsan K."/>
            <person name="Kiss B."/>
            <person name="Hess J."/>
            <person name="Varga T."/>
            <person name="Slot J."/>
            <person name="Riley R."/>
            <person name="Boka B."/>
            <person name="Rigling D."/>
            <person name="Barry K."/>
            <person name="Lee J."/>
            <person name="Mihaltcheva S."/>
            <person name="LaButti K."/>
            <person name="Lipzen A."/>
            <person name="Waldron R."/>
            <person name="Moloney N.M."/>
            <person name="Sperisen C."/>
            <person name="Kredics L."/>
            <person name="Vagvoelgyi C."/>
            <person name="Patrignani A."/>
            <person name="Fitzpatrick D."/>
            <person name="Nagy I."/>
            <person name="Doyle S."/>
            <person name="Anderson J.B."/>
            <person name="Grigoriev I.V."/>
            <person name="Gueldener U."/>
            <person name="Muensterkoetter M."/>
            <person name="Nagy L.G."/>
        </authorList>
    </citation>
    <scope>NUCLEOTIDE SEQUENCE [LARGE SCALE GENOMIC DNA]</scope>
    <source>
        <strain evidence="10">Ar21-2</strain>
    </source>
</reference>
<dbReference type="OrthoDB" id="1879366at2759"/>
<dbReference type="EC" id="1.1.1.1" evidence="3"/>
<dbReference type="Proteomes" id="UP000217790">
    <property type="component" value="Unassembled WGS sequence"/>
</dbReference>
<organism evidence="9 10">
    <name type="scientific">Armillaria gallica</name>
    <name type="common">Bulbous honey fungus</name>
    <name type="synonym">Armillaria bulbosa</name>
    <dbReference type="NCBI Taxonomy" id="47427"/>
    <lineage>
        <taxon>Eukaryota</taxon>
        <taxon>Fungi</taxon>
        <taxon>Dikarya</taxon>
        <taxon>Basidiomycota</taxon>
        <taxon>Agaricomycotina</taxon>
        <taxon>Agaricomycetes</taxon>
        <taxon>Agaricomycetidae</taxon>
        <taxon>Agaricales</taxon>
        <taxon>Marasmiineae</taxon>
        <taxon>Physalacriaceae</taxon>
        <taxon>Armillaria</taxon>
    </lineage>
</organism>
<dbReference type="InterPro" id="IPR013149">
    <property type="entry name" value="ADH-like_C"/>
</dbReference>
<dbReference type="SUPFAM" id="SSF50129">
    <property type="entry name" value="GroES-like"/>
    <property type="match status" value="1"/>
</dbReference>
<evidence type="ECO:0000256" key="4">
    <source>
        <dbReference type="ARBA" id="ARBA00022723"/>
    </source>
</evidence>
<dbReference type="FunFam" id="3.40.50.720:FF:000039">
    <property type="entry name" value="Alcohol dehydrogenase AdhP"/>
    <property type="match status" value="1"/>
</dbReference>
<dbReference type="InParanoid" id="A0A2H3E0M2"/>
<dbReference type="AlphaFoldDB" id="A0A2H3E0M2"/>
<evidence type="ECO:0000256" key="3">
    <source>
        <dbReference type="ARBA" id="ARBA00013190"/>
    </source>
</evidence>
<dbReference type="OMA" id="AFPHVKP"/>
<dbReference type="EMBL" id="KZ293653">
    <property type="protein sequence ID" value="PBK94887.1"/>
    <property type="molecule type" value="Genomic_DNA"/>
</dbReference>
<evidence type="ECO:0000313" key="10">
    <source>
        <dbReference type="Proteomes" id="UP000217790"/>
    </source>
</evidence>
<keyword evidence="10" id="KW-1185">Reference proteome</keyword>
<evidence type="ECO:0000256" key="7">
    <source>
        <dbReference type="ARBA" id="ARBA00023027"/>
    </source>
</evidence>
<dbReference type="PANTHER" id="PTHR42940:SF3">
    <property type="entry name" value="ALCOHOL DEHYDROGENASE 1-RELATED"/>
    <property type="match status" value="1"/>
</dbReference>
<dbReference type="PANTHER" id="PTHR42940">
    <property type="entry name" value="ALCOHOL DEHYDROGENASE 1-RELATED"/>
    <property type="match status" value="1"/>
</dbReference>
<keyword evidence="7" id="KW-0520">NAD</keyword>
<dbReference type="GO" id="GO:0004022">
    <property type="term" value="F:alcohol dehydrogenase (NAD+) activity"/>
    <property type="evidence" value="ECO:0007669"/>
    <property type="project" value="UniProtKB-EC"/>
</dbReference>
<protein>
    <recommendedName>
        <fullName evidence="3">alcohol dehydrogenase</fullName>
        <ecNumber evidence="3">1.1.1.1</ecNumber>
    </recommendedName>
</protein>
<name>A0A2H3E0M2_ARMGA</name>
<evidence type="ECO:0000256" key="5">
    <source>
        <dbReference type="ARBA" id="ARBA00022833"/>
    </source>
</evidence>
<dbReference type="InterPro" id="IPR013154">
    <property type="entry name" value="ADH-like_N"/>
</dbReference>
<dbReference type="Gene3D" id="3.90.180.10">
    <property type="entry name" value="Medium-chain alcohol dehydrogenases, catalytic domain"/>
    <property type="match status" value="1"/>
</dbReference>
<evidence type="ECO:0000256" key="6">
    <source>
        <dbReference type="ARBA" id="ARBA00023002"/>
    </source>
</evidence>
<dbReference type="GO" id="GO:0046872">
    <property type="term" value="F:metal ion binding"/>
    <property type="evidence" value="ECO:0007669"/>
    <property type="project" value="UniProtKB-KW"/>
</dbReference>
<dbReference type="Pfam" id="PF08240">
    <property type="entry name" value="ADH_N"/>
    <property type="match status" value="1"/>
</dbReference>
<proteinExistence type="inferred from homology"/>